<dbReference type="GO" id="GO:0022857">
    <property type="term" value="F:transmembrane transporter activity"/>
    <property type="evidence" value="ECO:0007669"/>
    <property type="project" value="InterPro"/>
</dbReference>
<dbReference type="PROSITE" id="PS50850">
    <property type="entry name" value="MFS"/>
    <property type="match status" value="1"/>
</dbReference>
<protein>
    <submittedName>
        <fullName evidence="9">MFS transporter</fullName>
    </submittedName>
</protein>
<dbReference type="SUPFAM" id="SSF103473">
    <property type="entry name" value="MFS general substrate transporter"/>
    <property type="match status" value="1"/>
</dbReference>
<dbReference type="OrthoDB" id="9783227at2"/>
<dbReference type="PANTHER" id="PTHR43045">
    <property type="entry name" value="SHIKIMATE TRANSPORTER"/>
    <property type="match status" value="1"/>
</dbReference>
<sequence>MSGSDETIDDVIDPKRDRLVIVASSLGTVFEWYDFFLYGILASLLGKLFFATGNPTTELLFSLFAFAIGFFFRPLGALVFGWFGDKVGRKYTFLITIAMMGGATACIGLLPTFEQAGIMAPILLLTLRTLQGLALGGEYGGAAIYVAEHAPKGKRGAYTSWIQAAAAGGFMLTLAVVLSTKAIIPEAEFAAWGWRVPFLVSLLLLGISIWVRMKLSESPVFQKMKSAGTTSANPFKDALQAPGNKGRLLVALAVSAGFTVIFYTSQFGTLYFLQNTARLPETEALLYLAVGVAVSAPAYVWFGGLSDRFGRKQVLSVGFALTLVALFPIFNLMAKGANPALSEAMATAPVTVDLPACEYNIFLKQEAECGKALEWLTKRGVSYQKRDADVLALNVAGAHLEGFDKDRWGAALNAAGWPEKADPDRIVAWQLLLAVMAIGLLSGWTYAPIAALLVEMFPARVRYTSMSVPYHIGTGYFGGFLPVVSQYIVVSTGDVFAGLWYTIAVVVVGLIVMLLFLKDTRGINIHD</sequence>
<keyword evidence="2" id="KW-0813">Transport</keyword>
<reference evidence="9 10" key="1">
    <citation type="submission" date="2017-07" db="EMBL/GenBank/DDBJ databases">
        <title>Sandarakinorhabdus cyanobacteriorum sp. nov., a novel bacterium isolated from cyanobacterial aggregates in a eutrophic lake.</title>
        <authorList>
            <person name="Cai H."/>
        </authorList>
    </citation>
    <scope>NUCLEOTIDE SEQUENCE [LARGE SCALE GENOMIC DNA]</scope>
    <source>
        <strain evidence="9 10">TH057</strain>
    </source>
</reference>
<dbReference type="AlphaFoldDB" id="A0A255YHW9"/>
<dbReference type="Gene3D" id="1.20.1250.20">
    <property type="entry name" value="MFS general substrate transporter like domains"/>
    <property type="match status" value="2"/>
</dbReference>
<feature type="transmembrane region" description="Helical" evidence="7">
    <location>
        <begin position="468"/>
        <end position="489"/>
    </location>
</feature>
<feature type="domain" description="Major facilitator superfamily (MFS) profile" evidence="8">
    <location>
        <begin position="20"/>
        <end position="521"/>
    </location>
</feature>
<evidence type="ECO:0000313" key="10">
    <source>
        <dbReference type="Proteomes" id="UP000216991"/>
    </source>
</evidence>
<dbReference type="InterPro" id="IPR020846">
    <property type="entry name" value="MFS_dom"/>
</dbReference>
<gene>
    <name evidence="9" type="ORF">CHU93_08790</name>
</gene>
<organism evidence="9 10">
    <name type="scientific">Sandarakinorhabdus cyanobacteriorum</name>
    <dbReference type="NCBI Taxonomy" id="1981098"/>
    <lineage>
        <taxon>Bacteria</taxon>
        <taxon>Pseudomonadati</taxon>
        <taxon>Pseudomonadota</taxon>
        <taxon>Alphaproteobacteria</taxon>
        <taxon>Sphingomonadales</taxon>
        <taxon>Sphingosinicellaceae</taxon>
        <taxon>Sandarakinorhabdus</taxon>
    </lineage>
</organism>
<evidence type="ECO:0000256" key="5">
    <source>
        <dbReference type="ARBA" id="ARBA00022989"/>
    </source>
</evidence>
<dbReference type="CDD" id="cd17369">
    <property type="entry name" value="MFS_ShiA_like"/>
    <property type="match status" value="1"/>
</dbReference>
<feature type="transmembrane region" description="Helical" evidence="7">
    <location>
        <begin position="91"/>
        <end position="110"/>
    </location>
</feature>
<feature type="transmembrane region" description="Helical" evidence="7">
    <location>
        <begin position="59"/>
        <end position="84"/>
    </location>
</feature>
<evidence type="ECO:0000256" key="6">
    <source>
        <dbReference type="ARBA" id="ARBA00023136"/>
    </source>
</evidence>
<dbReference type="GO" id="GO:0005886">
    <property type="term" value="C:plasma membrane"/>
    <property type="evidence" value="ECO:0007669"/>
    <property type="project" value="UniProtKB-SubCell"/>
</dbReference>
<evidence type="ECO:0000256" key="3">
    <source>
        <dbReference type="ARBA" id="ARBA00022475"/>
    </source>
</evidence>
<dbReference type="EMBL" id="NOXT01000108">
    <property type="protein sequence ID" value="OYQ28778.1"/>
    <property type="molecule type" value="Genomic_DNA"/>
</dbReference>
<keyword evidence="5 7" id="KW-1133">Transmembrane helix</keyword>
<feature type="transmembrane region" description="Helical" evidence="7">
    <location>
        <begin position="192"/>
        <end position="211"/>
    </location>
</feature>
<feature type="transmembrane region" description="Helical" evidence="7">
    <location>
        <begin position="122"/>
        <end position="146"/>
    </location>
</feature>
<evidence type="ECO:0000256" key="7">
    <source>
        <dbReference type="SAM" id="Phobius"/>
    </source>
</evidence>
<comment type="subcellular location">
    <subcellularLocation>
        <location evidence="1">Cell membrane</location>
        <topology evidence="1">Multi-pass membrane protein</topology>
    </subcellularLocation>
</comment>
<keyword evidence="10" id="KW-1185">Reference proteome</keyword>
<feature type="transmembrane region" description="Helical" evidence="7">
    <location>
        <begin position="248"/>
        <end position="272"/>
    </location>
</feature>
<evidence type="ECO:0000313" key="9">
    <source>
        <dbReference type="EMBL" id="OYQ28778.1"/>
    </source>
</evidence>
<feature type="transmembrane region" description="Helical" evidence="7">
    <location>
        <begin position="495"/>
        <end position="517"/>
    </location>
</feature>
<dbReference type="PROSITE" id="PS00217">
    <property type="entry name" value="SUGAR_TRANSPORT_2"/>
    <property type="match status" value="1"/>
</dbReference>
<dbReference type="InterPro" id="IPR036259">
    <property type="entry name" value="MFS_trans_sf"/>
</dbReference>
<feature type="transmembrane region" description="Helical" evidence="7">
    <location>
        <begin position="158"/>
        <end position="180"/>
    </location>
</feature>
<keyword evidence="4 7" id="KW-0812">Transmembrane</keyword>
<dbReference type="Pfam" id="PF00083">
    <property type="entry name" value="Sugar_tr"/>
    <property type="match status" value="1"/>
</dbReference>
<evidence type="ECO:0000256" key="4">
    <source>
        <dbReference type="ARBA" id="ARBA00022692"/>
    </source>
</evidence>
<dbReference type="PANTHER" id="PTHR43045:SF7">
    <property type="entry name" value="MAJOR FACILITATOR SUPERFAMILY TRANSPORTER"/>
    <property type="match status" value="1"/>
</dbReference>
<dbReference type="RefSeq" id="WP_094473714.1">
    <property type="nucleotide sequence ID" value="NZ_NOXT01000108.1"/>
</dbReference>
<feature type="transmembrane region" description="Helical" evidence="7">
    <location>
        <begin position="284"/>
        <end position="302"/>
    </location>
</feature>
<keyword evidence="3" id="KW-1003">Cell membrane</keyword>
<dbReference type="InterPro" id="IPR005829">
    <property type="entry name" value="Sugar_transporter_CS"/>
</dbReference>
<keyword evidence="6 7" id="KW-0472">Membrane</keyword>
<evidence type="ECO:0000256" key="2">
    <source>
        <dbReference type="ARBA" id="ARBA00022448"/>
    </source>
</evidence>
<dbReference type="FunFam" id="1.20.1250.20:FF:000001">
    <property type="entry name" value="Dicarboxylate MFS transporter"/>
    <property type="match status" value="1"/>
</dbReference>
<name>A0A255YHW9_9SPHN</name>
<feature type="transmembrane region" description="Helical" evidence="7">
    <location>
        <begin position="314"/>
        <end position="334"/>
    </location>
</feature>
<evidence type="ECO:0000259" key="8">
    <source>
        <dbReference type="PROSITE" id="PS50850"/>
    </source>
</evidence>
<feature type="transmembrane region" description="Helical" evidence="7">
    <location>
        <begin position="426"/>
        <end position="447"/>
    </location>
</feature>
<accession>A0A255YHW9</accession>
<dbReference type="InterPro" id="IPR005828">
    <property type="entry name" value="MFS_sugar_transport-like"/>
</dbReference>
<dbReference type="Proteomes" id="UP000216991">
    <property type="component" value="Unassembled WGS sequence"/>
</dbReference>
<comment type="caution">
    <text evidence="9">The sequence shown here is derived from an EMBL/GenBank/DDBJ whole genome shotgun (WGS) entry which is preliminary data.</text>
</comment>
<proteinExistence type="predicted"/>
<evidence type="ECO:0000256" key="1">
    <source>
        <dbReference type="ARBA" id="ARBA00004651"/>
    </source>
</evidence>